<dbReference type="OrthoDB" id="10047222at2759"/>
<feature type="compositionally biased region" description="Pro residues" evidence="1">
    <location>
        <begin position="52"/>
        <end position="62"/>
    </location>
</feature>
<keyword evidence="3" id="KW-1185">Reference proteome</keyword>
<accession>A0A8S1DTE1</accession>
<evidence type="ECO:0000256" key="1">
    <source>
        <dbReference type="SAM" id="MobiDB-lite"/>
    </source>
</evidence>
<evidence type="ECO:0008006" key="4">
    <source>
        <dbReference type="Google" id="ProtNLM"/>
    </source>
</evidence>
<dbReference type="Proteomes" id="UP000494165">
    <property type="component" value="Unassembled WGS sequence"/>
</dbReference>
<evidence type="ECO:0000313" key="3">
    <source>
        <dbReference type="Proteomes" id="UP000494165"/>
    </source>
</evidence>
<sequence>MEGRAGKHAGQKRTYRAITETYAFLPREAVTKFLLQCTDCQRRPSMTDSQSPSPPPIMPVAPAPGATPSGPAGGSAGGAPVTVHPSVTSATPGRLEPPLIDYSLPITTTYLKHMRSLGLTDDEALNLEKESSMSHSAAKRRAKVNTPIFFKVSNSPFRSPHLSPVHLRVVSRVLCVCVSCIYTQTRSKAHLLSLLAFRARLN</sequence>
<comment type="caution">
    <text evidence="2">The sequence shown here is derived from an EMBL/GenBank/DDBJ whole genome shotgun (WGS) entry which is preliminary data.</text>
</comment>
<proteinExistence type="predicted"/>
<feature type="region of interest" description="Disordered" evidence="1">
    <location>
        <begin position="42"/>
        <end position="94"/>
    </location>
</feature>
<reference evidence="2 3" key="1">
    <citation type="submission" date="2020-04" db="EMBL/GenBank/DDBJ databases">
        <authorList>
            <person name="Alioto T."/>
            <person name="Alioto T."/>
            <person name="Gomez Garrido J."/>
        </authorList>
    </citation>
    <scope>NUCLEOTIDE SEQUENCE [LARGE SCALE GENOMIC DNA]</scope>
</reference>
<organism evidence="2 3">
    <name type="scientific">Cloeon dipterum</name>
    <dbReference type="NCBI Taxonomy" id="197152"/>
    <lineage>
        <taxon>Eukaryota</taxon>
        <taxon>Metazoa</taxon>
        <taxon>Ecdysozoa</taxon>
        <taxon>Arthropoda</taxon>
        <taxon>Hexapoda</taxon>
        <taxon>Insecta</taxon>
        <taxon>Pterygota</taxon>
        <taxon>Palaeoptera</taxon>
        <taxon>Ephemeroptera</taxon>
        <taxon>Pisciforma</taxon>
        <taxon>Baetidae</taxon>
        <taxon>Cloeon</taxon>
    </lineage>
</organism>
<evidence type="ECO:0000313" key="2">
    <source>
        <dbReference type="EMBL" id="CAB3385446.1"/>
    </source>
</evidence>
<dbReference type="EMBL" id="CADEPI010000415">
    <property type="protein sequence ID" value="CAB3385446.1"/>
    <property type="molecule type" value="Genomic_DNA"/>
</dbReference>
<gene>
    <name evidence="2" type="ORF">CLODIP_2_CD08472</name>
</gene>
<protein>
    <recommendedName>
        <fullName evidence="4">Integrase zinc-binding domain-containing protein</fullName>
    </recommendedName>
</protein>
<dbReference type="AlphaFoldDB" id="A0A8S1DTE1"/>
<name>A0A8S1DTE1_9INSE</name>